<protein>
    <recommendedName>
        <fullName evidence="1">gamma-glutamylcyclotransferase</fullName>
        <ecNumber evidence="1">4.3.2.9</ecNumber>
    </recommendedName>
</protein>
<name>A0A166ZFH4_9PEZI</name>
<evidence type="ECO:0000256" key="5">
    <source>
        <dbReference type="SAM" id="MobiDB-lite"/>
    </source>
</evidence>
<evidence type="ECO:0000256" key="1">
    <source>
        <dbReference type="ARBA" id="ARBA00012346"/>
    </source>
</evidence>
<evidence type="ECO:0000259" key="6">
    <source>
        <dbReference type="Pfam" id="PF06094"/>
    </source>
</evidence>
<dbReference type="PANTHER" id="PTHR12935:SF0">
    <property type="entry name" value="GAMMA-GLUTAMYLCYCLOTRANSFERASE"/>
    <property type="match status" value="1"/>
</dbReference>
<proteinExistence type="predicted"/>
<feature type="binding site" evidence="4">
    <location>
        <begin position="29"/>
        <end position="34"/>
    </location>
    <ligand>
        <name>substrate</name>
    </ligand>
</feature>
<evidence type="ECO:0000256" key="2">
    <source>
        <dbReference type="ARBA" id="ARBA00023239"/>
    </source>
</evidence>
<feature type="compositionally biased region" description="Basic and acidic residues" evidence="5">
    <location>
        <begin position="279"/>
        <end position="296"/>
    </location>
</feature>
<dbReference type="InterPro" id="IPR009288">
    <property type="entry name" value="AIG2-like_dom"/>
</dbReference>
<evidence type="ECO:0000256" key="3">
    <source>
        <dbReference type="PIRSR" id="PIRSR617939-1"/>
    </source>
</evidence>
<dbReference type="CDD" id="cd06661">
    <property type="entry name" value="GGCT_like"/>
    <property type="match status" value="1"/>
</dbReference>
<organism evidence="7 8">
    <name type="scientific">Colletotrichum tofieldiae</name>
    <dbReference type="NCBI Taxonomy" id="708197"/>
    <lineage>
        <taxon>Eukaryota</taxon>
        <taxon>Fungi</taxon>
        <taxon>Dikarya</taxon>
        <taxon>Ascomycota</taxon>
        <taxon>Pezizomycotina</taxon>
        <taxon>Sordariomycetes</taxon>
        <taxon>Hypocreomycetidae</taxon>
        <taxon>Glomerellales</taxon>
        <taxon>Glomerellaceae</taxon>
        <taxon>Colletotrichum</taxon>
        <taxon>Colletotrichum spaethianum species complex</taxon>
    </lineage>
</organism>
<dbReference type="Gene3D" id="3.10.490.10">
    <property type="entry name" value="Gamma-glutamyl cyclotransferase-like"/>
    <property type="match status" value="1"/>
</dbReference>
<feature type="region of interest" description="Disordered" evidence="5">
    <location>
        <begin position="260"/>
        <end position="296"/>
    </location>
</feature>
<dbReference type="Proteomes" id="UP000076552">
    <property type="component" value="Unassembled WGS sequence"/>
</dbReference>
<dbReference type="InterPro" id="IPR013024">
    <property type="entry name" value="GGCT-like"/>
</dbReference>
<dbReference type="EMBL" id="LFIV01000001">
    <property type="protein sequence ID" value="KZL78836.1"/>
    <property type="molecule type" value="Genomic_DNA"/>
</dbReference>
<keyword evidence="2" id="KW-0456">Lyase</keyword>
<dbReference type="EC" id="4.3.2.9" evidence="1"/>
<dbReference type="SUPFAM" id="SSF110857">
    <property type="entry name" value="Gamma-glutamyl cyclotransferase-like"/>
    <property type="match status" value="1"/>
</dbReference>
<accession>A0A166ZFH4</accession>
<gene>
    <name evidence="7" type="ORF">CT0861_12686</name>
</gene>
<dbReference type="Pfam" id="PF06094">
    <property type="entry name" value="GGACT"/>
    <property type="match status" value="1"/>
</dbReference>
<feature type="region of interest" description="Disordered" evidence="5">
    <location>
        <begin position="141"/>
        <end position="182"/>
    </location>
</feature>
<feature type="domain" description="Gamma-glutamylcyclotransferase AIG2-like" evidence="6">
    <location>
        <begin position="29"/>
        <end position="109"/>
    </location>
</feature>
<keyword evidence="8" id="KW-1185">Reference proteome</keyword>
<feature type="active site" description="Proton acceptor" evidence="3">
    <location>
        <position position="99"/>
    </location>
</feature>
<evidence type="ECO:0000313" key="7">
    <source>
        <dbReference type="EMBL" id="KZL78836.1"/>
    </source>
</evidence>
<evidence type="ECO:0000313" key="8">
    <source>
        <dbReference type="Proteomes" id="UP000076552"/>
    </source>
</evidence>
<evidence type="ECO:0000256" key="4">
    <source>
        <dbReference type="PIRSR" id="PIRSR617939-2"/>
    </source>
</evidence>
<feature type="region of interest" description="Disordered" evidence="5">
    <location>
        <begin position="1"/>
        <end position="20"/>
    </location>
</feature>
<comment type="caution">
    <text evidence="7">The sequence shown here is derived from an EMBL/GenBank/DDBJ whole genome shotgun (WGS) entry which is preliminary data.</text>
</comment>
<dbReference type="PANTHER" id="PTHR12935">
    <property type="entry name" value="GAMMA-GLUTAMYLCYCLOTRANSFERASE"/>
    <property type="match status" value="1"/>
</dbReference>
<dbReference type="AlphaFoldDB" id="A0A166ZFH4"/>
<dbReference type="GO" id="GO:0003839">
    <property type="term" value="F:gamma-glutamylcyclotransferase activity"/>
    <property type="evidence" value="ECO:0007669"/>
    <property type="project" value="UniProtKB-EC"/>
</dbReference>
<sequence>MESSAPAPSPAPSQKPPLKLSTRRSDTLYFAYGSNLYLGQMAQRCPESVFKGKATLPGYKWQINQRGVANVVKSTDGSSVEGLLFSIRPKEERALDLSEGVSKGFYHKYILRLNFEPHAEFSGFKTSQVVRLLNRQASSTDQALDPTLQHGPADSDESEFKAPSIQNTRQPPGRRWENGQNQPARFPQLKALVYISEAYVDDGTIRQEYIARMQNAVSHALRLGVSRSFIDKYITPHLKLSNVTQDVLEQGGDKAQVIGQVGLESSKKLEPPEVDDENDKDKADQPREKKNISYLS</sequence>
<dbReference type="STRING" id="708197.A0A166ZFH4"/>
<reference evidence="7 8" key="1">
    <citation type="submission" date="2015-06" db="EMBL/GenBank/DDBJ databases">
        <title>Survival trade-offs in plant roots during colonization by closely related pathogenic and mutualistic fungi.</title>
        <authorList>
            <person name="Hacquard S."/>
            <person name="Kracher B."/>
            <person name="Hiruma K."/>
            <person name="Weinman A."/>
            <person name="Muench P."/>
            <person name="Garrido Oter R."/>
            <person name="Ver Loren van Themaat E."/>
            <person name="Dallerey J.-F."/>
            <person name="Damm U."/>
            <person name="Henrissat B."/>
            <person name="Lespinet O."/>
            <person name="Thon M."/>
            <person name="Kemen E."/>
            <person name="McHardy A.C."/>
            <person name="Schulze-Lefert P."/>
            <person name="O'Connell R.J."/>
        </authorList>
    </citation>
    <scope>NUCLEOTIDE SEQUENCE [LARGE SCALE GENOMIC DNA]</scope>
    <source>
        <strain evidence="7 8">0861</strain>
    </source>
</reference>
<dbReference type="InterPro" id="IPR036568">
    <property type="entry name" value="GGCT-like_sf"/>
</dbReference>
<dbReference type="InterPro" id="IPR017939">
    <property type="entry name" value="G-Glutamylcylcotransferase"/>
</dbReference>